<dbReference type="GO" id="GO:0006508">
    <property type="term" value="P:proteolysis"/>
    <property type="evidence" value="ECO:0007669"/>
    <property type="project" value="UniProtKB-KW"/>
</dbReference>
<evidence type="ECO:0000256" key="3">
    <source>
        <dbReference type="ARBA" id="ARBA00022801"/>
    </source>
</evidence>
<name>A0A9N8DKJ0_9STRA</name>
<dbReference type="PANTHER" id="PTHR46468">
    <property type="entry name" value="SENTRIN-SPECIFIC PROTEASE 8"/>
    <property type="match status" value="1"/>
</dbReference>
<dbReference type="GO" id="GO:0008234">
    <property type="term" value="F:cysteine-type peptidase activity"/>
    <property type="evidence" value="ECO:0007669"/>
    <property type="project" value="UniProtKB-KW"/>
</dbReference>
<gene>
    <name evidence="6" type="ORF">SEMRO_209_G087290.1</name>
</gene>
<accession>A0A9N8DKJ0</accession>
<dbReference type="PANTHER" id="PTHR46468:SF1">
    <property type="entry name" value="SENTRIN-SPECIFIC PROTEASE 8"/>
    <property type="match status" value="1"/>
</dbReference>
<dbReference type="OrthoDB" id="5065855at2759"/>
<dbReference type="AlphaFoldDB" id="A0A9N8DKJ0"/>
<sequence>MSNPLLLNYHDAVLYQSDLNILESPRVWLNDACMNFVLTRLGKEFASRCRFVDPSVLSFFMHQWDEEEDGDEDVLGLKRPQDDGSTLFLFLPINDNYVSQNWTNPGGGTHWSLLLLAMEKKKDGSQFWHFDSSAGSNQRAALAVAQKIQRVMNHHPKHPMEECTAPQQQNGYDCGLHTLATARALAMAFSSGEENKFRKDTLEDIVRQTVATSPSFFSKMRQAMVQDIQSLIQEDS</sequence>
<evidence type="ECO:0000256" key="4">
    <source>
        <dbReference type="ARBA" id="ARBA00022807"/>
    </source>
</evidence>
<dbReference type="SUPFAM" id="SSF54001">
    <property type="entry name" value="Cysteine proteinases"/>
    <property type="match status" value="1"/>
</dbReference>
<dbReference type="InterPro" id="IPR038765">
    <property type="entry name" value="Papain-like_cys_pep_sf"/>
</dbReference>
<evidence type="ECO:0000259" key="5">
    <source>
        <dbReference type="PROSITE" id="PS50600"/>
    </source>
</evidence>
<evidence type="ECO:0000256" key="2">
    <source>
        <dbReference type="ARBA" id="ARBA00022670"/>
    </source>
</evidence>
<dbReference type="EMBL" id="CAICTM010000208">
    <property type="protein sequence ID" value="CAB9504797.1"/>
    <property type="molecule type" value="Genomic_DNA"/>
</dbReference>
<dbReference type="PROSITE" id="PS50600">
    <property type="entry name" value="ULP_PROTEASE"/>
    <property type="match status" value="1"/>
</dbReference>
<dbReference type="Pfam" id="PF02902">
    <property type="entry name" value="Peptidase_C48"/>
    <property type="match status" value="1"/>
</dbReference>
<dbReference type="GO" id="GO:0019784">
    <property type="term" value="F:deNEDDylase activity"/>
    <property type="evidence" value="ECO:0007669"/>
    <property type="project" value="InterPro"/>
</dbReference>
<comment type="caution">
    <text evidence="6">The sequence shown here is derived from an EMBL/GenBank/DDBJ whole genome shotgun (WGS) entry which is preliminary data.</text>
</comment>
<organism evidence="6 7">
    <name type="scientific">Seminavis robusta</name>
    <dbReference type="NCBI Taxonomy" id="568900"/>
    <lineage>
        <taxon>Eukaryota</taxon>
        <taxon>Sar</taxon>
        <taxon>Stramenopiles</taxon>
        <taxon>Ochrophyta</taxon>
        <taxon>Bacillariophyta</taxon>
        <taxon>Bacillariophyceae</taxon>
        <taxon>Bacillariophycidae</taxon>
        <taxon>Naviculales</taxon>
        <taxon>Naviculaceae</taxon>
        <taxon>Seminavis</taxon>
    </lineage>
</organism>
<dbReference type="GO" id="GO:0000338">
    <property type="term" value="P:protein deneddylation"/>
    <property type="evidence" value="ECO:0007669"/>
    <property type="project" value="TreeGrafter"/>
</dbReference>
<dbReference type="InterPro" id="IPR044613">
    <property type="entry name" value="Nep1/2-like"/>
</dbReference>
<keyword evidence="7" id="KW-1185">Reference proteome</keyword>
<keyword evidence="4" id="KW-0788">Thiol protease</keyword>
<evidence type="ECO:0000313" key="6">
    <source>
        <dbReference type="EMBL" id="CAB9504797.1"/>
    </source>
</evidence>
<feature type="domain" description="Ubiquitin-like protease family profile" evidence="5">
    <location>
        <begin position="12"/>
        <end position="185"/>
    </location>
</feature>
<proteinExistence type="inferred from homology"/>
<keyword evidence="3" id="KW-0378">Hydrolase</keyword>
<reference evidence="6" key="1">
    <citation type="submission" date="2020-06" db="EMBL/GenBank/DDBJ databases">
        <authorList>
            <consortium name="Plant Systems Biology data submission"/>
        </authorList>
    </citation>
    <scope>NUCLEOTIDE SEQUENCE</scope>
    <source>
        <strain evidence="6">D6</strain>
    </source>
</reference>
<evidence type="ECO:0000313" key="7">
    <source>
        <dbReference type="Proteomes" id="UP001153069"/>
    </source>
</evidence>
<comment type="similarity">
    <text evidence="1">Belongs to the peptidase C48 family.</text>
</comment>
<dbReference type="InterPro" id="IPR003653">
    <property type="entry name" value="Peptidase_C48_C"/>
</dbReference>
<dbReference type="Proteomes" id="UP001153069">
    <property type="component" value="Unassembled WGS sequence"/>
</dbReference>
<keyword evidence="2 6" id="KW-0645">Protease</keyword>
<evidence type="ECO:0000256" key="1">
    <source>
        <dbReference type="ARBA" id="ARBA00005234"/>
    </source>
</evidence>
<protein>
    <submittedName>
        <fullName evidence="6">Sentrin-specific protease 8</fullName>
    </submittedName>
</protein>
<dbReference type="Gene3D" id="3.40.395.10">
    <property type="entry name" value="Adenoviral Proteinase, Chain A"/>
    <property type="match status" value="1"/>
</dbReference>